<proteinExistence type="predicted"/>
<sequence>MITRVCSVTVVACPLSIKYVLSTGRHDLMSYLIVGAVIRLHVHFTDENTQAQKDPQSPKTRLRTTGIRCQDLLQSCSVKTAWSQPRERHRDQWRRRAGGSLLCCCRNPPHSGPWEQPERNQPL</sequence>
<name>A0A7J7UPU7_MYOMY</name>
<dbReference type="Proteomes" id="UP000527355">
    <property type="component" value="Unassembled WGS sequence"/>
</dbReference>
<accession>A0A7J7UPU7</accession>
<reference evidence="1 2" key="1">
    <citation type="journal article" date="2020" name="Nature">
        <title>Six reference-quality genomes reveal evolution of bat adaptations.</title>
        <authorList>
            <person name="Jebb D."/>
            <person name="Huang Z."/>
            <person name="Pippel M."/>
            <person name="Hughes G.M."/>
            <person name="Lavrichenko K."/>
            <person name="Devanna P."/>
            <person name="Winkler S."/>
            <person name="Jermiin L.S."/>
            <person name="Skirmuntt E.C."/>
            <person name="Katzourakis A."/>
            <person name="Burkitt-Gray L."/>
            <person name="Ray D.A."/>
            <person name="Sullivan K.A.M."/>
            <person name="Roscito J.G."/>
            <person name="Kirilenko B.M."/>
            <person name="Davalos L.M."/>
            <person name="Corthals A.P."/>
            <person name="Power M.L."/>
            <person name="Jones G."/>
            <person name="Ransome R.D."/>
            <person name="Dechmann D.K.N."/>
            <person name="Locatelli A.G."/>
            <person name="Puechmaille S.J."/>
            <person name="Fedrigo O."/>
            <person name="Jarvis E.D."/>
            <person name="Hiller M."/>
            <person name="Vernes S.C."/>
            <person name="Myers E.W."/>
            <person name="Teeling E.C."/>
        </authorList>
    </citation>
    <scope>NUCLEOTIDE SEQUENCE [LARGE SCALE GENOMIC DNA]</scope>
    <source>
        <strain evidence="1">MMyoMyo1</strain>
        <tissue evidence="1">Flight muscle</tissue>
    </source>
</reference>
<evidence type="ECO:0000313" key="1">
    <source>
        <dbReference type="EMBL" id="KAF6314771.1"/>
    </source>
</evidence>
<keyword evidence="2" id="KW-1185">Reference proteome</keyword>
<gene>
    <name evidence="1" type="ORF">mMyoMyo1_008567</name>
</gene>
<dbReference type="EMBL" id="JABWUV010000012">
    <property type="protein sequence ID" value="KAF6314771.1"/>
    <property type="molecule type" value="Genomic_DNA"/>
</dbReference>
<comment type="caution">
    <text evidence="1">The sequence shown here is derived from an EMBL/GenBank/DDBJ whole genome shotgun (WGS) entry which is preliminary data.</text>
</comment>
<dbReference type="AlphaFoldDB" id="A0A7J7UPU7"/>
<protein>
    <submittedName>
        <fullName evidence="1">Uncharacterized protein</fullName>
    </submittedName>
</protein>
<evidence type="ECO:0000313" key="2">
    <source>
        <dbReference type="Proteomes" id="UP000527355"/>
    </source>
</evidence>
<organism evidence="1 2">
    <name type="scientific">Myotis myotis</name>
    <name type="common">Greater mouse-eared bat</name>
    <name type="synonym">Vespertilio myotis</name>
    <dbReference type="NCBI Taxonomy" id="51298"/>
    <lineage>
        <taxon>Eukaryota</taxon>
        <taxon>Metazoa</taxon>
        <taxon>Chordata</taxon>
        <taxon>Craniata</taxon>
        <taxon>Vertebrata</taxon>
        <taxon>Euteleostomi</taxon>
        <taxon>Mammalia</taxon>
        <taxon>Eutheria</taxon>
        <taxon>Laurasiatheria</taxon>
        <taxon>Chiroptera</taxon>
        <taxon>Yangochiroptera</taxon>
        <taxon>Vespertilionidae</taxon>
        <taxon>Myotis</taxon>
    </lineage>
</organism>